<dbReference type="PROSITE" id="PS50045">
    <property type="entry name" value="SIGMA54_INTERACT_4"/>
    <property type="match status" value="1"/>
</dbReference>
<sequence>MTKKEQIIQIIHETNASLSAKELGVKLSIDRSTTSRYLNQLCAEGKLEKTSGRPVYYRLKANTLKNSNKDDNKSDIDFLIGAKYSLQVAIQKAKAAILYPPRGLHTLILGETGVGKSMFAKLMFDYAKETNMIDKEASFIRFNCADYSENPQLLISQIFGVKKGAYTGADKDKNGLLKKADGGILFLDEVHRLSPQGQEMLFTFIDSEEFRKLGETEKIETAKVQIIAATTEDPTSYLLKTFTRRIPMTITIPPLRERTVKERYNLIEKFIIDESKRVNKSIYINKNAIISILLYDCLNNIGQLKSDIQLSCAKAFLNYKYKEKDYILVNNSDLPVHVKMGVMNIKENRNEVNSLLKSKDDIIRFSYKEFSEELLVSDEEDFIYYNEIEDKVNHLKQKGLKSDEIKNILDIDIEKHFKNYIVDFSIKKKREEIEKIVHKDILEIAEYVLNYARKKLEKDYDEKTFYAFSLHLDSSIERIRNGAKIYHPKLNSVRKKFKKEFLVAMEIAKYIEDKFEIDISLDEIGYITMFIASNPYEVTKENNDRVSVILMMHGSTTATSMMNVANTLVGTNHGIAIDMPLSMDVKVMYELLKNKILNLNSTSKGILFLVDMGSLVNFADMIKEELSIDIKTIDKASTPLVIEALRKATLGRELTEIYSTCAYKNINSNGETIHLSKSKIIVSVCFTGEGASKKIKSILEKNIKDKNIKVMTLNILDKHEFKNSLEKIKRENEILAVVSTIDIDSKEIPFIPAIDYFAGKGKEKLDKILKKEEMIDSISESLKEHIEVVNAKELVILVKSFIGSLLFHVSISITTEVFTGILLHICFLIDKKVKNEITKEFENVGNFIEENKEKYSVINGEIMTIEQKYDIRLTKSEKAYILYMIIQNSN</sequence>
<dbReference type="SUPFAM" id="SSF53062">
    <property type="entry name" value="PTS system fructose IIA component-like"/>
    <property type="match status" value="1"/>
</dbReference>
<keyword evidence="11" id="KW-1185">Reference proteome</keyword>
<evidence type="ECO:0000256" key="6">
    <source>
        <dbReference type="SAM" id="Phobius"/>
    </source>
</evidence>
<dbReference type="InterPro" id="IPR003593">
    <property type="entry name" value="AAA+_ATPase"/>
</dbReference>
<dbReference type="GO" id="GO:0005524">
    <property type="term" value="F:ATP binding"/>
    <property type="evidence" value="ECO:0007669"/>
    <property type="project" value="UniProtKB-KW"/>
</dbReference>
<dbReference type="InterPro" id="IPR033887">
    <property type="entry name" value="PTS_IIA_man"/>
</dbReference>
<evidence type="ECO:0000313" key="11">
    <source>
        <dbReference type="Proteomes" id="UP001321786"/>
    </source>
</evidence>
<evidence type="ECO:0000256" key="2">
    <source>
        <dbReference type="ARBA" id="ARBA00022741"/>
    </source>
</evidence>
<proteinExistence type="predicted"/>
<keyword evidence="4" id="KW-0067">ATP-binding</keyword>
<evidence type="ECO:0000259" key="8">
    <source>
        <dbReference type="PROSITE" id="PS51096"/>
    </source>
</evidence>
<evidence type="ECO:0000259" key="9">
    <source>
        <dbReference type="PROSITE" id="PS51372"/>
    </source>
</evidence>
<dbReference type="Pfam" id="PF00874">
    <property type="entry name" value="PRD"/>
    <property type="match status" value="2"/>
</dbReference>
<feature type="domain" description="Sigma-54 factor interaction" evidence="7">
    <location>
        <begin position="79"/>
        <end position="313"/>
    </location>
</feature>
<dbReference type="Gene3D" id="1.10.1790.10">
    <property type="entry name" value="PRD domain"/>
    <property type="match status" value="2"/>
</dbReference>
<dbReference type="InterPro" id="IPR025943">
    <property type="entry name" value="Sigma_54_int_dom_ATP-bd_2"/>
</dbReference>
<dbReference type="InterPro" id="IPR036662">
    <property type="entry name" value="PTS_EIIA_man-typ_sf"/>
</dbReference>
<evidence type="ECO:0000256" key="1">
    <source>
        <dbReference type="ARBA" id="ARBA00022679"/>
    </source>
</evidence>
<dbReference type="Pfam" id="PF03610">
    <property type="entry name" value="EIIA-man"/>
    <property type="match status" value="1"/>
</dbReference>
<dbReference type="Gene3D" id="1.10.10.10">
    <property type="entry name" value="Winged helix-like DNA-binding domain superfamily/Winged helix DNA-binding domain"/>
    <property type="match status" value="1"/>
</dbReference>
<feature type="transmembrane region" description="Helical" evidence="6">
    <location>
        <begin position="805"/>
        <end position="829"/>
    </location>
</feature>
<dbReference type="SUPFAM" id="SSF46785">
    <property type="entry name" value="Winged helix' DNA-binding domain"/>
    <property type="match status" value="1"/>
</dbReference>
<dbReference type="EMBL" id="AP028654">
    <property type="protein sequence ID" value="BEP29741.1"/>
    <property type="molecule type" value="Genomic_DNA"/>
</dbReference>
<dbReference type="RefSeq" id="WP_338535358.1">
    <property type="nucleotide sequence ID" value="NZ_AP028654.1"/>
</dbReference>
<gene>
    <name evidence="10" type="ORF">HLPR_20720</name>
</gene>
<dbReference type="GO" id="GO:0016301">
    <property type="term" value="F:kinase activity"/>
    <property type="evidence" value="ECO:0007669"/>
    <property type="project" value="UniProtKB-KW"/>
</dbReference>
<dbReference type="InterPro" id="IPR027417">
    <property type="entry name" value="P-loop_NTPase"/>
</dbReference>
<dbReference type="Proteomes" id="UP001321786">
    <property type="component" value="Chromosome"/>
</dbReference>
<dbReference type="AlphaFoldDB" id="A0AAU9E510"/>
<dbReference type="PROSITE" id="PS51372">
    <property type="entry name" value="PRD_2"/>
    <property type="match status" value="2"/>
</dbReference>
<protein>
    <submittedName>
        <fullName evidence="10">Sigma-54-dependent transcriptional regulator</fullName>
    </submittedName>
</protein>
<keyword evidence="6" id="KW-0472">Membrane</keyword>
<dbReference type="SUPFAM" id="SSF52540">
    <property type="entry name" value="P-loop containing nucleoside triphosphate hydrolases"/>
    <property type="match status" value="1"/>
</dbReference>
<organism evidence="10 11">
    <name type="scientific">Helicovermis profundi</name>
    <dbReference type="NCBI Taxonomy" id="3065157"/>
    <lineage>
        <taxon>Bacteria</taxon>
        <taxon>Bacillati</taxon>
        <taxon>Bacillota</taxon>
        <taxon>Clostridia</taxon>
        <taxon>Helicovermis</taxon>
    </lineage>
</organism>
<dbReference type="Pfam" id="PF13412">
    <property type="entry name" value="HTH_24"/>
    <property type="match status" value="1"/>
</dbReference>
<dbReference type="GO" id="GO:0003677">
    <property type="term" value="F:DNA binding"/>
    <property type="evidence" value="ECO:0007669"/>
    <property type="project" value="UniProtKB-KW"/>
</dbReference>
<keyword evidence="2" id="KW-0547">Nucleotide-binding</keyword>
<dbReference type="InterPro" id="IPR036390">
    <property type="entry name" value="WH_DNA-bd_sf"/>
</dbReference>
<evidence type="ECO:0000256" key="5">
    <source>
        <dbReference type="ARBA" id="ARBA00023125"/>
    </source>
</evidence>
<evidence type="ECO:0000259" key="7">
    <source>
        <dbReference type="PROSITE" id="PS50045"/>
    </source>
</evidence>
<keyword evidence="1" id="KW-0808">Transferase</keyword>
<evidence type="ECO:0000256" key="4">
    <source>
        <dbReference type="ARBA" id="ARBA00022840"/>
    </source>
</evidence>
<dbReference type="CDD" id="cd00006">
    <property type="entry name" value="PTS_IIA_man"/>
    <property type="match status" value="1"/>
</dbReference>
<dbReference type="InterPro" id="IPR036634">
    <property type="entry name" value="PRD_sf"/>
</dbReference>
<dbReference type="InterPro" id="IPR002078">
    <property type="entry name" value="Sigma_54_int"/>
</dbReference>
<dbReference type="GO" id="GO:0009401">
    <property type="term" value="P:phosphoenolpyruvate-dependent sugar phosphotransferase system"/>
    <property type="evidence" value="ECO:0007669"/>
    <property type="project" value="InterPro"/>
</dbReference>
<evidence type="ECO:0000313" key="10">
    <source>
        <dbReference type="EMBL" id="BEP29741.1"/>
    </source>
</evidence>
<dbReference type="PANTHER" id="PTHR32071">
    <property type="entry name" value="TRANSCRIPTIONAL REGULATORY PROTEIN"/>
    <property type="match status" value="1"/>
</dbReference>
<reference evidence="10 11" key="1">
    <citation type="submission" date="2023-08" db="EMBL/GenBank/DDBJ databases">
        <title>Helicovermis profunda gen. nov., sp. nov., a novel mesophilic, fermentative bacterium within the Bacillota from a deep-sea hydrothermal vent chimney.</title>
        <authorList>
            <person name="Miyazaki U."/>
            <person name="Mizutani D."/>
            <person name="Hashimoto Y."/>
            <person name="Tame A."/>
            <person name="Sawayama S."/>
            <person name="Miyazaki J."/>
            <person name="Takai K."/>
            <person name="Nakagawa S."/>
        </authorList>
    </citation>
    <scope>NUCLEOTIDE SEQUENCE [LARGE SCALE GENOMIC DNA]</scope>
    <source>
        <strain evidence="10 11">S502</strain>
    </source>
</reference>
<dbReference type="CDD" id="cd00009">
    <property type="entry name" value="AAA"/>
    <property type="match status" value="1"/>
</dbReference>
<dbReference type="SMART" id="SM00382">
    <property type="entry name" value="AAA"/>
    <property type="match status" value="1"/>
</dbReference>
<feature type="domain" description="PTS EIIA type-4" evidence="8">
    <location>
        <begin position="545"/>
        <end position="673"/>
    </location>
</feature>
<feature type="domain" description="PRD" evidence="9">
    <location>
        <begin position="436"/>
        <end position="541"/>
    </location>
</feature>
<evidence type="ECO:0000256" key="3">
    <source>
        <dbReference type="ARBA" id="ARBA00022777"/>
    </source>
</evidence>
<accession>A0AAU9E510</accession>
<keyword evidence="6" id="KW-1133">Transmembrane helix</keyword>
<dbReference type="SUPFAM" id="SSF63520">
    <property type="entry name" value="PTS-regulatory domain, PRD"/>
    <property type="match status" value="2"/>
</dbReference>
<keyword evidence="6" id="KW-0812">Transmembrane</keyword>
<dbReference type="GO" id="GO:0016020">
    <property type="term" value="C:membrane"/>
    <property type="evidence" value="ECO:0007669"/>
    <property type="project" value="InterPro"/>
</dbReference>
<dbReference type="InterPro" id="IPR004701">
    <property type="entry name" value="PTS_EIIA_man-typ"/>
</dbReference>
<dbReference type="GO" id="GO:0006355">
    <property type="term" value="P:regulation of DNA-templated transcription"/>
    <property type="evidence" value="ECO:0007669"/>
    <property type="project" value="InterPro"/>
</dbReference>
<dbReference type="Pfam" id="PF00158">
    <property type="entry name" value="Sigma54_activat"/>
    <property type="match status" value="1"/>
</dbReference>
<dbReference type="Gene3D" id="3.40.50.510">
    <property type="entry name" value="Phosphotransferase system, mannose-type IIA component"/>
    <property type="match status" value="1"/>
</dbReference>
<dbReference type="KEGG" id="hprf:HLPR_20720"/>
<keyword evidence="5" id="KW-0238">DNA-binding</keyword>
<dbReference type="Gene3D" id="3.40.50.300">
    <property type="entry name" value="P-loop containing nucleotide triphosphate hydrolases"/>
    <property type="match status" value="1"/>
</dbReference>
<dbReference type="PROSITE" id="PS00676">
    <property type="entry name" value="SIGMA54_INTERACT_2"/>
    <property type="match status" value="1"/>
</dbReference>
<dbReference type="PANTHER" id="PTHR32071:SF38">
    <property type="entry name" value="PSP OPERON TRANSCRIPTIONAL ACTIVATOR"/>
    <property type="match status" value="1"/>
</dbReference>
<dbReference type="PROSITE" id="PS51096">
    <property type="entry name" value="PTS_EIIA_TYPE_4"/>
    <property type="match status" value="1"/>
</dbReference>
<name>A0AAU9E510_9FIRM</name>
<dbReference type="InterPro" id="IPR011608">
    <property type="entry name" value="PRD"/>
</dbReference>
<keyword evidence="3" id="KW-0418">Kinase</keyword>
<feature type="domain" description="PRD" evidence="9">
    <location>
        <begin position="789"/>
        <end position="890"/>
    </location>
</feature>
<dbReference type="InterPro" id="IPR036388">
    <property type="entry name" value="WH-like_DNA-bd_sf"/>
</dbReference>